<feature type="signal peptide" evidence="1">
    <location>
        <begin position="1"/>
        <end position="24"/>
    </location>
</feature>
<accession>A0A1R3K2F2</accession>
<dbReference type="Proteomes" id="UP000187203">
    <property type="component" value="Unassembled WGS sequence"/>
</dbReference>
<dbReference type="EMBL" id="AWUE01014800">
    <property type="protein sequence ID" value="OMP01253.1"/>
    <property type="molecule type" value="Genomic_DNA"/>
</dbReference>
<evidence type="ECO:0000313" key="3">
    <source>
        <dbReference type="Proteomes" id="UP000187203"/>
    </source>
</evidence>
<organism evidence="2 3">
    <name type="scientific">Corchorus olitorius</name>
    <dbReference type="NCBI Taxonomy" id="93759"/>
    <lineage>
        <taxon>Eukaryota</taxon>
        <taxon>Viridiplantae</taxon>
        <taxon>Streptophyta</taxon>
        <taxon>Embryophyta</taxon>
        <taxon>Tracheophyta</taxon>
        <taxon>Spermatophyta</taxon>
        <taxon>Magnoliopsida</taxon>
        <taxon>eudicotyledons</taxon>
        <taxon>Gunneridae</taxon>
        <taxon>Pentapetalae</taxon>
        <taxon>rosids</taxon>
        <taxon>malvids</taxon>
        <taxon>Malvales</taxon>
        <taxon>Malvaceae</taxon>
        <taxon>Grewioideae</taxon>
        <taxon>Apeibeae</taxon>
        <taxon>Corchorus</taxon>
    </lineage>
</organism>
<sequence>MASDPTKHGREALCLCLFLILVMGGGVVQLEQPNVLESHDVTLHCPYLAIDKRIKMDEATLTCTIWA</sequence>
<proteinExistence type="predicted"/>
<dbReference type="AlphaFoldDB" id="A0A1R3K2F2"/>
<keyword evidence="3" id="KW-1185">Reference proteome</keyword>
<evidence type="ECO:0000313" key="2">
    <source>
        <dbReference type="EMBL" id="OMP01253.1"/>
    </source>
</evidence>
<comment type="caution">
    <text evidence="2">The sequence shown here is derived from an EMBL/GenBank/DDBJ whole genome shotgun (WGS) entry which is preliminary data.</text>
</comment>
<name>A0A1R3K2F2_9ROSI</name>
<reference evidence="3" key="1">
    <citation type="submission" date="2013-09" db="EMBL/GenBank/DDBJ databases">
        <title>Corchorus olitorius genome sequencing.</title>
        <authorList>
            <person name="Alam M."/>
            <person name="Haque M.S."/>
            <person name="Islam M.S."/>
            <person name="Emdad E.M."/>
            <person name="Islam M.M."/>
            <person name="Ahmed B."/>
            <person name="Halim A."/>
            <person name="Hossen Q.M.M."/>
            <person name="Hossain M.Z."/>
            <person name="Ahmed R."/>
            <person name="Khan M.M."/>
            <person name="Islam R."/>
            <person name="Rashid M.M."/>
            <person name="Khan S.A."/>
            <person name="Rahman M.S."/>
            <person name="Alam M."/>
            <person name="Yahiya A.S."/>
            <person name="Khan M.S."/>
            <person name="Azam M.S."/>
            <person name="Haque T."/>
            <person name="Lashkar M.Z.H."/>
            <person name="Akhand A.I."/>
            <person name="Morshed G."/>
            <person name="Roy S."/>
            <person name="Uddin K.S."/>
            <person name="Rabeya T."/>
            <person name="Hossain A.S."/>
            <person name="Chowdhury A."/>
            <person name="Snigdha A.R."/>
            <person name="Mortoza M.S."/>
            <person name="Matin S.A."/>
            <person name="Hoque S.M.E."/>
            <person name="Islam M.K."/>
            <person name="Roy D.K."/>
            <person name="Haider R."/>
            <person name="Moosa M.M."/>
            <person name="Elias S.M."/>
            <person name="Hasan A.M."/>
            <person name="Jahan S."/>
            <person name="Shafiuddin M."/>
            <person name="Mahmood N."/>
            <person name="Shommy N.S."/>
        </authorList>
    </citation>
    <scope>NUCLEOTIDE SEQUENCE [LARGE SCALE GENOMIC DNA]</scope>
    <source>
        <strain evidence="3">cv. O-4</strain>
    </source>
</reference>
<protein>
    <submittedName>
        <fullName evidence="2">Uncharacterized protein</fullName>
    </submittedName>
</protein>
<evidence type="ECO:0000256" key="1">
    <source>
        <dbReference type="SAM" id="SignalP"/>
    </source>
</evidence>
<feature type="chain" id="PRO_5013023489" evidence="1">
    <location>
        <begin position="25"/>
        <end position="67"/>
    </location>
</feature>
<keyword evidence="1" id="KW-0732">Signal</keyword>
<gene>
    <name evidence="2" type="ORF">COLO4_12037</name>
</gene>